<proteinExistence type="predicted"/>
<comment type="caution">
    <text evidence="1">The sequence shown here is derived from an EMBL/GenBank/DDBJ whole genome shotgun (WGS) entry which is preliminary data.</text>
</comment>
<accession>A0A1G2U7E4</accession>
<dbReference type="AlphaFoldDB" id="A0A1G2U7E4"/>
<sequence length="65" mass="7355">MLLTGTFVSFFIGGRLLLSGLMQEKRIDEKTADEIAEEESELEKVRKSITEIKNDIAEIKGLIKK</sequence>
<protein>
    <submittedName>
        <fullName evidence="1">Uncharacterized protein</fullName>
    </submittedName>
</protein>
<name>A0A1G2U7E4_9BACT</name>
<dbReference type="Proteomes" id="UP000179283">
    <property type="component" value="Unassembled WGS sequence"/>
</dbReference>
<evidence type="ECO:0000313" key="2">
    <source>
        <dbReference type="Proteomes" id="UP000179283"/>
    </source>
</evidence>
<dbReference type="EMBL" id="MHWD01000001">
    <property type="protein sequence ID" value="OHB04920.1"/>
    <property type="molecule type" value="Genomic_DNA"/>
</dbReference>
<evidence type="ECO:0000313" key="1">
    <source>
        <dbReference type="EMBL" id="OHB04920.1"/>
    </source>
</evidence>
<reference evidence="1 2" key="1">
    <citation type="journal article" date="2016" name="Nat. Commun.">
        <title>Thousands of microbial genomes shed light on interconnected biogeochemical processes in an aquifer system.</title>
        <authorList>
            <person name="Anantharaman K."/>
            <person name="Brown C.T."/>
            <person name="Hug L.A."/>
            <person name="Sharon I."/>
            <person name="Castelle C.J."/>
            <person name="Probst A.J."/>
            <person name="Thomas B.C."/>
            <person name="Singh A."/>
            <person name="Wilkins M.J."/>
            <person name="Karaoz U."/>
            <person name="Brodie E.L."/>
            <person name="Williams K.H."/>
            <person name="Hubbard S.S."/>
            <person name="Banfield J.F."/>
        </authorList>
    </citation>
    <scope>NUCLEOTIDE SEQUENCE [LARGE SCALE GENOMIC DNA]</scope>
</reference>
<gene>
    <name evidence="1" type="ORF">A2920_02690</name>
</gene>
<organism evidence="1 2">
    <name type="scientific">Candidatus Zambryskibacteria bacterium RIFCSPLOWO2_01_FULL_43_17</name>
    <dbReference type="NCBI Taxonomy" id="1802760"/>
    <lineage>
        <taxon>Bacteria</taxon>
        <taxon>Candidatus Zambryskiibacteriota</taxon>
    </lineage>
</organism>